<comment type="caution">
    <text evidence="2">The sequence shown here is derived from an EMBL/GenBank/DDBJ whole genome shotgun (WGS) entry which is preliminary data.</text>
</comment>
<organism evidence="2 3">
    <name type="scientific">Leptospira wolffii</name>
    <dbReference type="NCBI Taxonomy" id="409998"/>
    <lineage>
        <taxon>Bacteria</taxon>
        <taxon>Pseudomonadati</taxon>
        <taxon>Spirochaetota</taxon>
        <taxon>Spirochaetia</taxon>
        <taxon>Leptospirales</taxon>
        <taxon>Leptospiraceae</taxon>
        <taxon>Leptospira</taxon>
    </lineage>
</organism>
<evidence type="ECO:0000313" key="3">
    <source>
        <dbReference type="Proteomes" id="UP000231912"/>
    </source>
</evidence>
<feature type="domain" description="DUF2779" evidence="1">
    <location>
        <begin position="325"/>
        <end position="451"/>
    </location>
</feature>
<accession>A0A2M9ZEH3</accession>
<evidence type="ECO:0000313" key="2">
    <source>
        <dbReference type="EMBL" id="PJZ66727.1"/>
    </source>
</evidence>
<reference evidence="2 3" key="1">
    <citation type="submission" date="2017-07" db="EMBL/GenBank/DDBJ databases">
        <title>Leptospira spp. isolated from tropical soils.</title>
        <authorList>
            <person name="Thibeaux R."/>
            <person name="Iraola G."/>
            <person name="Ferres I."/>
            <person name="Bierque E."/>
            <person name="Girault D."/>
            <person name="Soupe-Gilbert M.-E."/>
            <person name="Picardeau M."/>
            <person name="Goarant C."/>
        </authorList>
    </citation>
    <scope>NUCLEOTIDE SEQUENCE [LARGE SCALE GENOMIC DNA]</scope>
    <source>
        <strain evidence="2 3">FH2-C-A2</strain>
    </source>
</reference>
<dbReference type="InterPro" id="IPR021301">
    <property type="entry name" value="DUF2779"/>
</dbReference>
<dbReference type="RefSeq" id="WP_100757327.1">
    <property type="nucleotide sequence ID" value="NZ_NPDT01000001.1"/>
</dbReference>
<evidence type="ECO:0000259" key="1">
    <source>
        <dbReference type="Pfam" id="PF11074"/>
    </source>
</evidence>
<sequence>MISLPQILRAVVRRTSFILPEFLRRKLLFDILAPYRERGIPLLGKSAYQTGEFCELQLWKSLMDPASSEREEPNQYISPKQKSLLREIASRFFPDSVHARYDNKITRSLLDSNRPARGTCIQTDYFDCRTDFLFPREEGWEVAIVKASASPKKNHIQELSFIRMVLEEAGYKVGKTLLFTVNSKYFYNEGEIDANQILHRKDCSEETLASLPYVKERAYQLLEVLENDKLPSIRFSKHCPHPRNCSYKESCYEGDSPGDLFTLREGKDITQVLWEKGIRNLSEVIPDEDFTHRQRIQVEAVKSGKEYLNREALVGFLDRLKFPLYYLDFETINPPVPIYSKSNPFQHVPFLFSLHIQRENLQEEPEEYSYIEDGNIDPRSGILSALSEKIRPGGTVLAFNDTFEKRCLKEATQAFPNFKSWFQSIEGDFVDLAKPFWDYDYYHPNQNGTTSLKTVLPVLTGAHYKDLSINAGHLANSEFLRIKIEKVSEEERSKVESELKAYCRMDTLALVLILRKLAEKLEWAPKPKG</sequence>
<proteinExistence type="predicted"/>
<dbReference type="EMBL" id="NPDT01000001">
    <property type="protein sequence ID" value="PJZ66727.1"/>
    <property type="molecule type" value="Genomic_DNA"/>
</dbReference>
<gene>
    <name evidence="2" type="ORF">CH371_01065</name>
</gene>
<name>A0A2M9ZEH3_9LEPT</name>
<dbReference type="Proteomes" id="UP000231912">
    <property type="component" value="Unassembled WGS sequence"/>
</dbReference>
<dbReference type="AlphaFoldDB" id="A0A2M9ZEH3"/>
<protein>
    <recommendedName>
        <fullName evidence="1">DUF2779 domain-containing protein</fullName>
    </recommendedName>
</protein>
<dbReference type="Pfam" id="PF11074">
    <property type="entry name" value="DUF2779"/>
    <property type="match status" value="1"/>
</dbReference>